<feature type="compositionally biased region" description="Basic and acidic residues" evidence="1">
    <location>
        <begin position="266"/>
        <end position="281"/>
    </location>
</feature>
<feature type="compositionally biased region" description="Basic and acidic residues" evidence="1">
    <location>
        <begin position="328"/>
        <end position="338"/>
    </location>
</feature>
<feature type="compositionally biased region" description="Basic residues" evidence="1">
    <location>
        <begin position="58"/>
        <end position="72"/>
    </location>
</feature>
<feature type="compositionally biased region" description="Basic and acidic residues" evidence="1">
    <location>
        <begin position="349"/>
        <end position="368"/>
    </location>
</feature>
<feature type="compositionally biased region" description="Basic and acidic residues" evidence="1">
    <location>
        <begin position="198"/>
        <end position="222"/>
    </location>
</feature>
<protein>
    <submittedName>
        <fullName evidence="2">RNA polymerase sigma factor RpoD</fullName>
    </submittedName>
</protein>
<sequence>EREDRSAVGRRSTHFRAGGAEAAHRRRSGEGRPDVRADLDCARGGGGQQGAAPGVARVLRRARHRRGGRQRQTRHEREREGRERRAGTPPAPGGWPEEARDRPDRRAVAGLPAALPAVDRPRLVADRRAGGQPRQAHRARRHGGQAADGRGQPAPRRLDRQGLSRPRADVPGSHPGGFARPDPRGGEVRLPPRLQVLHLRDVVDPPGRDPGDRRQGPHDPHPGAHGRKAQQGRARRASARAVAGPGAHARGDRLRARGHRARGARHPPDEPAAHLPGEAHRGGGGVRARRLRRGSERDLAVRHGVGQPPQGERASRTGRVAPTRARGHRDALRPDGRAPAHARGGRPRVQRDPRANPSDREPHAEEARIAAGGPAAQGRLV</sequence>
<feature type="compositionally biased region" description="Basic and acidic residues" evidence="1">
    <location>
        <begin position="156"/>
        <end position="168"/>
    </location>
</feature>
<feature type="compositionally biased region" description="Basic and acidic residues" evidence="1">
    <location>
        <begin position="73"/>
        <end position="86"/>
    </location>
</feature>
<feature type="compositionally biased region" description="Basic residues" evidence="1">
    <location>
        <begin position="256"/>
        <end position="265"/>
    </location>
</feature>
<evidence type="ECO:0000313" key="2">
    <source>
        <dbReference type="EMBL" id="CAA9509901.1"/>
    </source>
</evidence>
<proteinExistence type="predicted"/>
<feature type="compositionally biased region" description="Low complexity" evidence="1">
    <location>
        <begin position="239"/>
        <end position="248"/>
    </location>
</feature>
<feature type="compositionally biased region" description="Basic residues" evidence="1">
    <location>
        <begin position="224"/>
        <end position="238"/>
    </location>
</feature>
<reference evidence="2" key="1">
    <citation type="submission" date="2020-02" db="EMBL/GenBank/DDBJ databases">
        <authorList>
            <person name="Meier V. D."/>
        </authorList>
    </citation>
    <scope>NUCLEOTIDE SEQUENCE</scope>
    <source>
        <strain evidence="2">AVDCRST_MAG53</strain>
    </source>
</reference>
<feature type="non-terminal residue" evidence="2">
    <location>
        <position position="381"/>
    </location>
</feature>
<dbReference type="AlphaFoldDB" id="A0A6J4SZF4"/>
<feature type="compositionally biased region" description="Basic and acidic residues" evidence="1">
    <location>
        <begin position="119"/>
        <end position="129"/>
    </location>
</feature>
<gene>
    <name evidence="2" type="ORF">AVDCRST_MAG53-2877</name>
</gene>
<feature type="non-terminal residue" evidence="2">
    <location>
        <position position="1"/>
    </location>
</feature>
<feature type="compositionally biased region" description="Basic and acidic residues" evidence="1">
    <location>
        <begin position="97"/>
        <end position="107"/>
    </location>
</feature>
<evidence type="ECO:0000256" key="1">
    <source>
        <dbReference type="SAM" id="MobiDB-lite"/>
    </source>
</evidence>
<name>A0A6J4SZF4_9ACTN</name>
<feature type="region of interest" description="Disordered" evidence="1">
    <location>
        <begin position="1"/>
        <end position="381"/>
    </location>
</feature>
<dbReference type="EMBL" id="CADCVR010000079">
    <property type="protein sequence ID" value="CAA9509901.1"/>
    <property type="molecule type" value="Genomic_DNA"/>
</dbReference>
<accession>A0A6J4SZF4</accession>
<organism evidence="2">
    <name type="scientific">uncultured Solirubrobacteraceae bacterium</name>
    <dbReference type="NCBI Taxonomy" id="1162706"/>
    <lineage>
        <taxon>Bacteria</taxon>
        <taxon>Bacillati</taxon>
        <taxon>Actinomycetota</taxon>
        <taxon>Thermoleophilia</taxon>
        <taxon>Solirubrobacterales</taxon>
        <taxon>Solirubrobacteraceae</taxon>
        <taxon>environmental samples</taxon>
    </lineage>
</organism>
<feature type="compositionally biased region" description="Basic and acidic residues" evidence="1">
    <location>
        <begin position="28"/>
        <end position="41"/>
    </location>
</feature>
<feature type="compositionally biased region" description="Low complexity" evidence="1">
    <location>
        <begin position="108"/>
        <end position="118"/>
    </location>
</feature>